<dbReference type="GO" id="GO:0047490">
    <property type="term" value="F:pectin lyase activity"/>
    <property type="evidence" value="ECO:0007669"/>
    <property type="project" value="UniProtKB-EC"/>
</dbReference>
<dbReference type="EMBL" id="KN714751">
    <property type="protein sequence ID" value="KUI60461.1"/>
    <property type="molecule type" value="Genomic_DNA"/>
</dbReference>
<dbReference type="GO" id="GO:0030570">
    <property type="term" value="F:pectate lyase activity"/>
    <property type="evidence" value="ECO:0007669"/>
    <property type="project" value="InterPro"/>
</dbReference>
<evidence type="ECO:0000256" key="8">
    <source>
        <dbReference type="RuleBase" id="RU361173"/>
    </source>
</evidence>
<evidence type="ECO:0000259" key="11">
    <source>
        <dbReference type="SMART" id="SM00656"/>
    </source>
</evidence>
<evidence type="ECO:0000313" key="12">
    <source>
        <dbReference type="EMBL" id="KUI60461.1"/>
    </source>
</evidence>
<dbReference type="SUPFAM" id="SSF51126">
    <property type="entry name" value="Pectin lyase-like"/>
    <property type="match status" value="1"/>
</dbReference>
<comment type="similarity">
    <text evidence="2 8">Belongs to the polysaccharide lyase 1 family.</text>
</comment>
<keyword evidence="5 8" id="KW-0456">Lyase</keyword>
<comment type="catalytic activity">
    <reaction evidence="6">
        <text>Eliminative cleavage of (1-&gt;4)-alpha-D-galacturonan methyl ester to give oligosaccharides with 4-deoxy-6-O-methyl-alpha-D-galact-4-enuronosyl groups at their non-reducing ends.</text>
        <dbReference type="EC" id="4.2.2.10"/>
    </reaction>
</comment>
<evidence type="ECO:0000256" key="1">
    <source>
        <dbReference type="ARBA" id="ARBA00004613"/>
    </source>
</evidence>
<feature type="chain" id="PRO_5008266329" description="pectin lyase" evidence="10">
    <location>
        <begin position="20"/>
        <end position="403"/>
    </location>
</feature>
<dbReference type="STRING" id="694573.A0A194V9H2"/>
<dbReference type="AlphaFoldDB" id="A0A194V9H2"/>
<dbReference type="PANTHER" id="PTHR31683:SF16">
    <property type="entry name" value="PECTIN LYASE A-RELATED"/>
    <property type="match status" value="1"/>
</dbReference>
<evidence type="ECO:0000256" key="3">
    <source>
        <dbReference type="ARBA" id="ARBA00022525"/>
    </source>
</evidence>
<dbReference type="FunFam" id="2.160.20.10:FF:000003">
    <property type="entry name" value="Pectin lyase F"/>
    <property type="match status" value="1"/>
</dbReference>
<comment type="subcellular location">
    <subcellularLocation>
        <location evidence="1 8">Secreted</location>
    </subcellularLocation>
</comment>
<feature type="signal peptide" evidence="10">
    <location>
        <begin position="1"/>
        <end position="19"/>
    </location>
</feature>
<name>A0A194V9H2_CYTMA</name>
<feature type="region of interest" description="Disordered" evidence="9">
    <location>
        <begin position="28"/>
        <end position="62"/>
    </location>
</feature>
<gene>
    <name evidence="12" type="ORF">VP1G_07653</name>
</gene>
<dbReference type="InterPro" id="IPR002022">
    <property type="entry name" value="Pec_lyase"/>
</dbReference>
<dbReference type="PANTHER" id="PTHR31683">
    <property type="entry name" value="PECTATE LYASE 18-RELATED"/>
    <property type="match status" value="1"/>
</dbReference>
<evidence type="ECO:0000256" key="5">
    <source>
        <dbReference type="ARBA" id="ARBA00023239"/>
    </source>
</evidence>
<keyword evidence="8" id="KW-0624">Polysaccharide degradation</keyword>
<dbReference type="SMART" id="SM00656">
    <property type="entry name" value="Amb_all"/>
    <property type="match status" value="1"/>
</dbReference>
<dbReference type="Proteomes" id="UP000078576">
    <property type="component" value="Unassembled WGS sequence"/>
</dbReference>
<dbReference type="Gene3D" id="2.160.20.10">
    <property type="entry name" value="Single-stranded right-handed beta-helix, Pectin lyase-like"/>
    <property type="match status" value="1"/>
</dbReference>
<evidence type="ECO:0000313" key="13">
    <source>
        <dbReference type="Proteomes" id="UP000078576"/>
    </source>
</evidence>
<protein>
    <recommendedName>
        <fullName evidence="7">pectin lyase</fullName>
        <ecNumber evidence="7">4.2.2.10</ecNumber>
    </recommendedName>
</protein>
<keyword evidence="13" id="KW-1185">Reference proteome</keyword>
<keyword evidence="3 8" id="KW-0964">Secreted</keyword>
<reference evidence="13" key="1">
    <citation type="submission" date="2014-12" db="EMBL/GenBank/DDBJ databases">
        <title>Genome Sequence of Valsa Canker Pathogens Uncovers a Specific Adaption of Colonization on Woody Bark.</title>
        <authorList>
            <person name="Yin Z."/>
            <person name="Liu H."/>
            <person name="Gao X."/>
            <person name="Li Z."/>
            <person name="Song N."/>
            <person name="Ke X."/>
            <person name="Dai Q."/>
            <person name="Wu Y."/>
            <person name="Sun Y."/>
            <person name="Xu J.-R."/>
            <person name="Kang Z.K."/>
            <person name="Wang L."/>
            <person name="Huang L."/>
        </authorList>
    </citation>
    <scope>NUCLEOTIDE SEQUENCE [LARGE SCALE GENOMIC DNA]</scope>
    <source>
        <strain evidence="13">SXYL134</strain>
    </source>
</reference>
<dbReference type="OrthoDB" id="1637350at2759"/>
<feature type="domain" description="Pectate lyase" evidence="11">
    <location>
        <begin position="115"/>
        <end position="324"/>
    </location>
</feature>
<accession>A0A194V9H2</accession>
<dbReference type="GO" id="GO:0005576">
    <property type="term" value="C:extracellular region"/>
    <property type="evidence" value="ECO:0007669"/>
    <property type="project" value="UniProtKB-SubCell"/>
</dbReference>
<organism evidence="12 13">
    <name type="scientific">Cytospora mali</name>
    <name type="common">Apple Valsa canker fungus</name>
    <name type="synonym">Valsa mali</name>
    <dbReference type="NCBI Taxonomy" id="578113"/>
    <lineage>
        <taxon>Eukaryota</taxon>
        <taxon>Fungi</taxon>
        <taxon>Dikarya</taxon>
        <taxon>Ascomycota</taxon>
        <taxon>Pezizomycotina</taxon>
        <taxon>Sordariomycetes</taxon>
        <taxon>Sordariomycetidae</taxon>
        <taxon>Diaporthales</taxon>
        <taxon>Cytosporaceae</taxon>
        <taxon>Cytospora</taxon>
    </lineage>
</organism>
<evidence type="ECO:0000256" key="7">
    <source>
        <dbReference type="ARBA" id="ARBA00039082"/>
    </source>
</evidence>
<dbReference type="Pfam" id="PF00544">
    <property type="entry name" value="Pectate_lyase_4"/>
    <property type="match status" value="1"/>
</dbReference>
<dbReference type="EC" id="4.2.2.10" evidence="7"/>
<evidence type="ECO:0000256" key="2">
    <source>
        <dbReference type="ARBA" id="ARBA00010980"/>
    </source>
</evidence>
<evidence type="ECO:0000256" key="9">
    <source>
        <dbReference type="SAM" id="MobiDB-lite"/>
    </source>
</evidence>
<sequence length="403" mass="42742">MRLSSTILGVVLAATVAQAALSPEEIAERHEQRRKLGKRAEAVAGSPEGFASSATGGASGSTVYPTTTDELVSYLSSSEPLTVVLTKTFDFTDTEGTITATGCAPWGTGSACQLAINQNDWCDNYEASAPSVTVEYYAAATLGIPITSDKTLIGSGSSGVIKGRGIRIVSGASNVIVQNIEITNLNPRYVWGGDAITLNDCDLVWIDHCTVSLIGRQQLVLGTSADSRVSITYNNFDGTSSYSADCDSYAYWGLFFDGSQDLVTLKGNYIHHFSGRSPKVEGNTLLHAVNNYWYSYTSSGHAFEIDSGGYVLVEGSVFQNVPTILDSGTTGKYFTSPDTTTNAECETYLGRACQINGFGSSGTFSSSDTSFLSDFEGKTIASAETYTWVQENVISNAGIGVVD</sequence>
<evidence type="ECO:0000256" key="10">
    <source>
        <dbReference type="SAM" id="SignalP"/>
    </source>
</evidence>
<dbReference type="InterPro" id="IPR045032">
    <property type="entry name" value="PEL"/>
</dbReference>
<proteinExistence type="inferred from homology"/>
<dbReference type="InterPro" id="IPR012334">
    <property type="entry name" value="Pectin_lyas_fold"/>
</dbReference>
<evidence type="ECO:0000256" key="4">
    <source>
        <dbReference type="ARBA" id="ARBA00022729"/>
    </source>
</evidence>
<feature type="compositionally biased region" description="Low complexity" evidence="9">
    <location>
        <begin position="51"/>
        <end position="62"/>
    </location>
</feature>
<evidence type="ECO:0000256" key="6">
    <source>
        <dbReference type="ARBA" id="ARBA00036818"/>
    </source>
</evidence>
<keyword evidence="4 10" id="KW-0732">Signal</keyword>
<keyword evidence="8" id="KW-0119">Carbohydrate metabolism</keyword>
<dbReference type="InterPro" id="IPR011050">
    <property type="entry name" value="Pectin_lyase_fold/virulence"/>
</dbReference>
<dbReference type="GO" id="GO:0000272">
    <property type="term" value="P:polysaccharide catabolic process"/>
    <property type="evidence" value="ECO:0007669"/>
    <property type="project" value="UniProtKB-KW"/>
</dbReference>